<evidence type="ECO:0000313" key="1">
    <source>
        <dbReference type="EMBL" id="MCI0183428.1"/>
    </source>
</evidence>
<keyword evidence="2" id="KW-1185">Reference proteome</keyword>
<protein>
    <submittedName>
        <fullName evidence="1">Uncharacterized protein</fullName>
    </submittedName>
</protein>
<reference evidence="1" key="1">
    <citation type="submission" date="2022-03" db="EMBL/GenBank/DDBJ databases">
        <title>Draft Genome Sequence of Firmicute Strain S0AB, a Heterotrophic Iron/Sulfur-Oxidizing Extreme Acidophile.</title>
        <authorList>
            <person name="Vergara E."/>
            <person name="Pakostova E."/>
            <person name="Johnson D.B."/>
            <person name="Holmes D.S."/>
        </authorList>
    </citation>
    <scope>NUCLEOTIDE SEQUENCE</scope>
    <source>
        <strain evidence="1">S0AB</strain>
    </source>
</reference>
<organism evidence="1 2">
    <name type="scientific">Sulfoacidibacillus ferrooxidans</name>
    <dbReference type="NCBI Taxonomy" id="2005001"/>
    <lineage>
        <taxon>Bacteria</taxon>
        <taxon>Bacillati</taxon>
        <taxon>Bacillota</taxon>
        <taxon>Bacilli</taxon>
        <taxon>Bacillales</taxon>
        <taxon>Alicyclobacillaceae</taxon>
        <taxon>Sulfoacidibacillus</taxon>
    </lineage>
</organism>
<dbReference type="Proteomes" id="UP001139263">
    <property type="component" value="Unassembled WGS sequence"/>
</dbReference>
<evidence type="ECO:0000313" key="2">
    <source>
        <dbReference type="Proteomes" id="UP001139263"/>
    </source>
</evidence>
<gene>
    <name evidence="1" type="ORF">MM817_01705</name>
</gene>
<accession>A0A9X2ABT8</accession>
<dbReference type="EMBL" id="JALBUF010000004">
    <property type="protein sequence ID" value="MCI0183428.1"/>
    <property type="molecule type" value="Genomic_DNA"/>
</dbReference>
<proteinExistence type="predicted"/>
<name>A0A9X2ABT8_9BACL</name>
<comment type="caution">
    <text evidence="1">The sequence shown here is derived from an EMBL/GenBank/DDBJ whole genome shotgun (WGS) entry which is preliminary data.</text>
</comment>
<sequence length="44" mass="5462">MERILTTFISYRPFVHVNVRFRMQTHSTKLRMILHWCKLDGQDR</sequence>
<dbReference type="AlphaFoldDB" id="A0A9X2ABT8"/>